<name>A0ABQ1H9T3_9FLAO</name>
<keyword evidence="1" id="KW-1277">Toxin-antitoxin system</keyword>
<dbReference type="Pfam" id="PF05016">
    <property type="entry name" value="ParE_toxin"/>
    <property type="match status" value="1"/>
</dbReference>
<evidence type="ECO:0000256" key="1">
    <source>
        <dbReference type="ARBA" id="ARBA00022649"/>
    </source>
</evidence>
<gene>
    <name evidence="2" type="ORF">GCM10008015_02480</name>
</gene>
<dbReference type="InterPro" id="IPR007712">
    <property type="entry name" value="RelE/ParE_toxin"/>
</dbReference>
<dbReference type="InterPro" id="IPR035093">
    <property type="entry name" value="RelE/ParE_toxin_dom_sf"/>
</dbReference>
<accession>A0ABQ1H9T3</accession>
<dbReference type="RefSeq" id="WP_188491649.1">
    <property type="nucleotide sequence ID" value="NZ_BMGA01000001.1"/>
</dbReference>
<evidence type="ECO:0008006" key="4">
    <source>
        <dbReference type="Google" id="ProtNLM"/>
    </source>
</evidence>
<dbReference type="EMBL" id="BMGA01000001">
    <property type="protein sequence ID" value="GGA65181.1"/>
    <property type="molecule type" value="Genomic_DNA"/>
</dbReference>
<dbReference type="Proteomes" id="UP000658793">
    <property type="component" value="Unassembled WGS sequence"/>
</dbReference>
<sequence length="95" mass="11202">MKREVVITPRAKIEVENIFNYIEAKWNNEIKKKFSTKVNAAIKLIIENPELFPISNTNKKIRKVVISKQTSLFYHFNSKHIVIVSIFDTRQNQIN</sequence>
<proteinExistence type="predicted"/>
<organism evidence="2 3">
    <name type="scientific">Flavobacterium palustre</name>
    <dbReference type="NCBI Taxonomy" id="1476463"/>
    <lineage>
        <taxon>Bacteria</taxon>
        <taxon>Pseudomonadati</taxon>
        <taxon>Bacteroidota</taxon>
        <taxon>Flavobacteriia</taxon>
        <taxon>Flavobacteriales</taxon>
        <taxon>Flavobacteriaceae</taxon>
        <taxon>Flavobacterium</taxon>
    </lineage>
</organism>
<evidence type="ECO:0000313" key="2">
    <source>
        <dbReference type="EMBL" id="GGA65181.1"/>
    </source>
</evidence>
<evidence type="ECO:0000313" key="3">
    <source>
        <dbReference type="Proteomes" id="UP000658793"/>
    </source>
</evidence>
<protein>
    <recommendedName>
        <fullName evidence="4">Type II toxin-antitoxin system RelE/ParE family toxin</fullName>
    </recommendedName>
</protein>
<comment type="caution">
    <text evidence="2">The sequence shown here is derived from an EMBL/GenBank/DDBJ whole genome shotgun (WGS) entry which is preliminary data.</text>
</comment>
<keyword evidence="3" id="KW-1185">Reference proteome</keyword>
<dbReference type="Gene3D" id="3.30.2310.20">
    <property type="entry name" value="RelE-like"/>
    <property type="match status" value="1"/>
</dbReference>
<reference evidence="3" key="1">
    <citation type="journal article" date="2019" name="Int. J. Syst. Evol. Microbiol.">
        <title>The Global Catalogue of Microorganisms (GCM) 10K type strain sequencing project: providing services to taxonomists for standard genome sequencing and annotation.</title>
        <authorList>
            <consortium name="The Broad Institute Genomics Platform"/>
            <consortium name="The Broad Institute Genome Sequencing Center for Infectious Disease"/>
            <person name="Wu L."/>
            <person name="Ma J."/>
        </authorList>
    </citation>
    <scope>NUCLEOTIDE SEQUENCE [LARGE SCALE GENOMIC DNA]</scope>
    <source>
        <strain evidence="3">CGMCC 1.12811</strain>
    </source>
</reference>